<feature type="region of interest" description="Disordered" evidence="1">
    <location>
        <begin position="27"/>
        <end position="60"/>
    </location>
</feature>
<dbReference type="EMBL" id="BMVC01000005">
    <property type="protein sequence ID" value="GHC92459.1"/>
    <property type="molecule type" value="Genomic_DNA"/>
</dbReference>
<evidence type="ECO:0000313" key="2">
    <source>
        <dbReference type="EMBL" id="GHC92459.1"/>
    </source>
</evidence>
<sequence length="60" mass="6226">MTVGSVSEPSGKDAEVDMTMTVMVTAGADLPGEGKKEVNPPCCELTHKAPDKPPTLPSNE</sequence>
<comment type="caution">
    <text evidence="2">The sequence shown here is derived from an EMBL/GenBank/DDBJ whole genome shotgun (WGS) entry which is preliminary data.</text>
</comment>
<accession>A0A918WXB8</accession>
<dbReference type="Proteomes" id="UP000638353">
    <property type="component" value="Unassembled WGS sequence"/>
</dbReference>
<reference evidence="2" key="2">
    <citation type="submission" date="2020-09" db="EMBL/GenBank/DDBJ databases">
        <authorList>
            <person name="Sun Q."/>
            <person name="Ohkuma M."/>
        </authorList>
    </citation>
    <scope>NUCLEOTIDE SEQUENCE</scope>
    <source>
        <strain evidence="2">JCM 4637</strain>
    </source>
</reference>
<organism evidence="2 3">
    <name type="scientific">Streptomyces finlayi</name>
    <dbReference type="NCBI Taxonomy" id="67296"/>
    <lineage>
        <taxon>Bacteria</taxon>
        <taxon>Bacillati</taxon>
        <taxon>Actinomycetota</taxon>
        <taxon>Actinomycetes</taxon>
        <taxon>Kitasatosporales</taxon>
        <taxon>Streptomycetaceae</taxon>
        <taxon>Streptomyces</taxon>
    </lineage>
</organism>
<evidence type="ECO:0000256" key="1">
    <source>
        <dbReference type="SAM" id="MobiDB-lite"/>
    </source>
</evidence>
<name>A0A918WXB8_9ACTN</name>
<dbReference type="AlphaFoldDB" id="A0A918WXB8"/>
<reference evidence="2" key="1">
    <citation type="journal article" date="2014" name="Int. J. Syst. Evol. Microbiol.">
        <title>Complete genome sequence of Corynebacterium casei LMG S-19264T (=DSM 44701T), isolated from a smear-ripened cheese.</title>
        <authorList>
            <consortium name="US DOE Joint Genome Institute (JGI-PGF)"/>
            <person name="Walter F."/>
            <person name="Albersmeier A."/>
            <person name="Kalinowski J."/>
            <person name="Ruckert C."/>
        </authorList>
    </citation>
    <scope>NUCLEOTIDE SEQUENCE</scope>
    <source>
        <strain evidence="2">JCM 4637</strain>
    </source>
</reference>
<evidence type="ECO:0000313" key="3">
    <source>
        <dbReference type="Proteomes" id="UP000638353"/>
    </source>
</evidence>
<protein>
    <submittedName>
        <fullName evidence="2">Uncharacterized protein</fullName>
    </submittedName>
</protein>
<proteinExistence type="predicted"/>
<gene>
    <name evidence="2" type="ORF">GCM10010334_28430</name>
</gene>